<dbReference type="GO" id="GO:0005730">
    <property type="term" value="C:nucleolus"/>
    <property type="evidence" value="ECO:0007669"/>
    <property type="project" value="UniProtKB-SubCell"/>
</dbReference>
<evidence type="ECO:0000313" key="2">
    <source>
        <dbReference type="EMBL" id="MBZ3869633.1"/>
    </source>
</evidence>
<gene>
    <name evidence="2" type="ORF">SUZIE_103910</name>
</gene>
<dbReference type="PANTHER" id="PTHR12730:SF0">
    <property type="entry name" value="PROTEIN SDA1 HOMOLOG"/>
    <property type="match status" value="1"/>
</dbReference>
<keyword evidence="1" id="KW-0653">Protein transport</keyword>
<reference evidence="2" key="1">
    <citation type="submission" date="2020-03" db="EMBL/GenBank/DDBJ databases">
        <title>Studies in the Genomics of Life Span.</title>
        <authorList>
            <person name="Glass D."/>
        </authorList>
    </citation>
    <scope>NUCLEOTIDE SEQUENCE</scope>
    <source>
        <strain evidence="2">SUZIE</strain>
        <tissue evidence="2">Muscle</tissue>
    </source>
</reference>
<dbReference type="EMBL" id="JAATJV010139876">
    <property type="protein sequence ID" value="MBZ3869633.1"/>
    <property type="molecule type" value="Genomic_DNA"/>
</dbReference>
<comment type="subcellular location">
    <subcellularLocation>
        <location evidence="1">Nucleus</location>
        <location evidence="1">Nucleolus</location>
    </subcellularLocation>
</comment>
<keyword evidence="1" id="KW-0690">Ribosome biogenesis</keyword>
<proteinExistence type="inferred from homology"/>
<accession>A0AA41MD49</accession>
<evidence type="ECO:0000256" key="1">
    <source>
        <dbReference type="RuleBase" id="RU365057"/>
    </source>
</evidence>
<keyword evidence="1" id="KW-0813">Transport</keyword>
<dbReference type="InterPro" id="IPR027312">
    <property type="entry name" value="Sda1"/>
</dbReference>
<keyword evidence="1" id="KW-0539">Nucleus</keyword>
<protein>
    <recommendedName>
        <fullName evidence="1">Protein SDA1</fullName>
    </recommendedName>
</protein>
<evidence type="ECO:0000313" key="3">
    <source>
        <dbReference type="Proteomes" id="UP001166674"/>
    </source>
</evidence>
<dbReference type="GO" id="GO:0042273">
    <property type="term" value="P:ribosomal large subunit biogenesis"/>
    <property type="evidence" value="ECO:0007669"/>
    <property type="project" value="UniProtKB-UniRule"/>
</dbReference>
<comment type="caution">
    <text evidence="2">The sequence shown here is derived from an EMBL/GenBank/DDBJ whole genome shotgun (WGS) entry which is preliminary data.</text>
</comment>
<name>A0AA41MD49_SCICA</name>
<dbReference type="Proteomes" id="UP001166674">
    <property type="component" value="Unassembled WGS sequence"/>
</dbReference>
<comment type="function">
    <text evidence="1">Required for 60S pre-ribosomal subunits export to the cytoplasm.</text>
</comment>
<organism evidence="2 3">
    <name type="scientific">Sciurus carolinensis</name>
    <name type="common">Eastern gray squirrel</name>
    <dbReference type="NCBI Taxonomy" id="30640"/>
    <lineage>
        <taxon>Eukaryota</taxon>
        <taxon>Metazoa</taxon>
        <taxon>Chordata</taxon>
        <taxon>Craniata</taxon>
        <taxon>Vertebrata</taxon>
        <taxon>Euteleostomi</taxon>
        <taxon>Mammalia</taxon>
        <taxon>Eutheria</taxon>
        <taxon>Euarchontoglires</taxon>
        <taxon>Glires</taxon>
        <taxon>Rodentia</taxon>
        <taxon>Sciuromorpha</taxon>
        <taxon>Sciuridae</taxon>
        <taxon>Sciurinae</taxon>
        <taxon>Sciurini</taxon>
        <taxon>Sciurus</taxon>
    </lineage>
</organism>
<dbReference type="PANTHER" id="PTHR12730">
    <property type="entry name" value="HSDA/SDA1-RELATED"/>
    <property type="match status" value="1"/>
</dbReference>
<comment type="similarity">
    <text evidence="1">Belongs to the SDA1 family.</text>
</comment>
<dbReference type="GO" id="GO:0000055">
    <property type="term" value="P:ribosomal large subunit export from nucleus"/>
    <property type="evidence" value="ECO:0007669"/>
    <property type="project" value="UniProtKB-UniRule"/>
</dbReference>
<keyword evidence="3" id="KW-1185">Reference proteome</keyword>
<dbReference type="AlphaFoldDB" id="A0AA41MD49"/>
<sequence length="133" mass="15469">MYDRTLIQFFQTLNPQMLQKKFRGKPTEASFEARVQEYGKLDAKYYIPGAQFLEIEKEKKTENDEDGWESTGLIEGEDAECEWVDVHHSSDEEQEISKKVNSMPIEEWKAKPEAISPSPVLAQENFQKIHMAK</sequence>
<dbReference type="GO" id="GO:0015031">
    <property type="term" value="P:protein transport"/>
    <property type="evidence" value="ECO:0007669"/>
    <property type="project" value="UniProtKB-KW"/>
</dbReference>